<dbReference type="EMBL" id="SNYR01000001">
    <property type="protein sequence ID" value="TDQ67253.1"/>
    <property type="molecule type" value="Genomic_DNA"/>
</dbReference>
<feature type="coiled-coil region" evidence="1">
    <location>
        <begin position="124"/>
        <end position="151"/>
    </location>
</feature>
<dbReference type="AlphaFoldDB" id="A0A4R6VT48"/>
<keyword evidence="1" id="KW-0175">Coiled coil</keyword>
<proteinExistence type="predicted"/>
<keyword evidence="3" id="KW-1185">Reference proteome</keyword>
<comment type="caution">
    <text evidence="2">The sequence shown here is derived from an EMBL/GenBank/DDBJ whole genome shotgun (WGS) entry which is preliminary data.</text>
</comment>
<evidence type="ECO:0000313" key="3">
    <source>
        <dbReference type="Proteomes" id="UP000295391"/>
    </source>
</evidence>
<protein>
    <submittedName>
        <fullName evidence="2">Uncharacterized protein</fullName>
    </submittedName>
</protein>
<gene>
    <name evidence="2" type="ORF">ATL17_1260</name>
</gene>
<dbReference type="RefSeq" id="WP_133571878.1">
    <property type="nucleotide sequence ID" value="NZ_SNYR01000001.1"/>
</dbReference>
<name>A0A4R6VT48_9HYPH</name>
<evidence type="ECO:0000256" key="1">
    <source>
        <dbReference type="SAM" id="Coils"/>
    </source>
</evidence>
<reference evidence="2 3" key="1">
    <citation type="submission" date="2019-03" db="EMBL/GenBank/DDBJ databases">
        <title>Genomic Encyclopedia of Type Strains, Phase III (KMG-III): the genomes of soil and plant-associated and newly described type strains.</title>
        <authorList>
            <person name="Whitman W."/>
        </authorList>
    </citation>
    <scope>NUCLEOTIDE SEQUENCE [LARGE SCALE GENOMIC DNA]</scope>
    <source>
        <strain evidence="2 3">CGMCC 1.7002</strain>
    </source>
</reference>
<evidence type="ECO:0000313" key="2">
    <source>
        <dbReference type="EMBL" id="TDQ67253.1"/>
    </source>
</evidence>
<sequence>MQELLKLIKNSDELPYDLALEAINDIQNSGFSNYRKAAEKILSGAGELLPDNYLRLFIMADITDAEARAAMNRQKRIIEDARFLLPAMLRLTNVKDTKNLEYILGLIRSCCHDFPIITQAVHKKRGHREAVQNLTSMISNLEELVNYLDQNESFVDFDFESQMEFDAGKKVSYSEFVTEVQHMRLAAQYVIFADEIGERE</sequence>
<accession>A0A4R6VT48</accession>
<organism evidence="2 3">
    <name type="scientific">Maritalea mobilis</name>
    <dbReference type="NCBI Taxonomy" id="483324"/>
    <lineage>
        <taxon>Bacteria</taxon>
        <taxon>Pseudomonadati</taxon>
        <taxon>Pseudomonadota</taxon>
        <taxon>Alphaproteobacteria</taxon>
        <taxon>Hyphomicrobiales</taxon>
        <taxon>Devosiaceae</taxon>
        <taxon>Maritalea</taxon>
    </lineage>
</organism>
<dbReference type="Proteomes" id="UP000295391">
    <property type="component" value="Unassembled WGS sequence"/>
</dbReference>